<keyword evidence="2" id="KW-1185">Reference proteome</keyword>
<name>A0ABT0SMX3_9GAMM</name>
<sequence length="230" mass="26129">MDEELQAIQADLDNVLERLAKHMNSKSECSQISVREKVDLEDAAAVVLLYSNKEKISKSLNSLIEIFLVHKEEQASKKANFIEVHGNRLGTLLACFDALSNTLIVPSHNELKLLSVMANDFMEGRSKWVGQSLGLPLTRPRKTKENEPAKPPLVTDGYVDNKYTWKMIGAMDVYYAQEQNKTPIDDGLFELIAKRWNIKPGTLKDFYYNDDGVKKYKDFKELAKGIRSSE</sequence>
<dbReference type="RefSeq" id="WP_250080171.1">
    <property type="nucleotide sequence ID" value="NZ_JAMJPJ010000004.1"/>
</dbReference>
<gene>
    <name evidence="1" type="ORF">M8006_03990</name>
</gene>
<evidence type="ECO:0000313" key="2">
    <source>
        <dbReference type="Proteomes" id="UP001165308"/>
    </source>
</evidence>
<comment type="caution">
    <text evidence="1">The sequence shown here is derived from an EMBL/GenBank/DDBJ whole genome shotgun (WGS) entry which is preliminary data.</text>
</comment>
<organism evidence="1 2">
    <name type="scientific">Halomonas llamarensis</name>
    <dbReference type="NCBI Taxonomy" id="2945104"/>
    <lineage>
        <taxon>Bacteria</taxon>
        <taxon>Pseudomonadati</taxon>
        <taxon>Pseudomonadota</taxon>
        <taxon>Gammaproteobacteria</taxon>
        <taxon>Oceanospirillales</taxon>
        <taxon>Halomonadaceae</taxon>
        <taxon>Halomonas</taxon>
    </lineage>
</organism>
<dbReference type="Proteomes" id="UP001165308">
    <property type="component" value="Unassembled WGS sequence"/>
</dbReference>
<evidence type="ECO:0000313" key="1">
    <source>
        <dbReference type="EMBL" id="MCL7929148.1"/>
    </source>
</evidence>
<protein>
    <submittedName>
        <fullName evidence="1">Uncharacterized protein</fullName>
    </submittedName>
</protein>
<dbReference type="EMBL" id="JAMJPJ010000004">
    <property type="protein sequence ID" value="MCL7929148.1"/>
    <property type="molecule type" value="Genomic_DNA"/>
</dbReference>
<accession>A0ABT0SMX3</accession>
<reference evidence="1" key="1">
    <citation type="submission" date="2022-05" db="EMBL/GenBank/DDBJ databases">
        <title>Halomonas geminus sp. nov. and Halomonas llamarensis sp. nov. isolated from high-altitude salars of the Atacama Desert.</title>
        <authorList>
            <person name="Hintersatz C."/>
            <person name="Rojas L.A."/>
            <person name="Wei T.-S."/>
            <person name="Kutschke S."/>
            <person name="Lehmann F."/>
            <person name="Jain R."/>
            <person name="Pollmann K."/>
        </authorList>
    </citation>
    <scope>NUCLEOTIDE SEQUENCE</scope>
    <source>
        <strain evidence="1">ATCHA</strain>
    </source>
</reference>
<proteinExistence type="predicted"/>